<keyword evidence="3" id="KW-1185">Reference proteome</keyword>
<dbReference type="InterPro" id="IPR025391">
    <property type="entry name" value="DUF4123"/>
</dbReference>
<gene>
    <name evidence="2" type="ORF">EER27_14665</name>
</gene>
<sequence length="323" mass="35221">MPPRVELDLSESATAAAAAALAASYERLLALVGHGQSLHAVIDPVLGDPFQAETARSAAVAIAVRHPEMKAAQFPYLLPLGDFGRDDVIDRSLAASLRQAMRGDEEKPQGRSICGWVVTDAAPGVLAAHLAERARLRVGQEMKLLRFWDPRVLDLLQASLKPAQVDALLGPARSWSWLARDGSLRSIARSESAASHVSESNGWQFDSLQVRSLFQAEHVNRTLDVLQDMGHAVVDADLVTRVAHLIGRGAKEWGLETDRDQVTYALYGVLVGEGFDRVEDVRAAMAEAWAEGMSPIDALDRFDEQYWTRLGEGPRSDAPTRTV</sequence>
<protein>
    <submittedName>
        <fullName evidence="2">DUF4123 domain-containing protein</fullName>
    </submittedName>
</protein>
<dbReference type="Proteomes" id="UP000267049">
    <property type="component" value="Unassembled WGS sequence"/>
</dbReference>
<dbReference type="EMBL" id="RIBS01000008">
    <property type="protein sequence ID" value="RNF82389.1"/>
    <property type="molecule type" value="Genomic_DNA"/>
</dbReference>
<accession>A0A3M8SMD3</accession>
<dbReference type="OrthoDB" id="6059374at2"/>
<reference evidence="2 3" key="1">
    <citation type="submission" date="2018-11" db="EMBL/GenBank/DDBJ databases">
        <title>Lysobacter cryohumiis sp. nov., isolated from soil in the Tianshan Mountains, Xinjiang, China.</title>
        <authorList>
            <person name="Luo Y."/>
            <person name="Sheng H."/>
        </authorList>
    </citation>
    <scope>NUCLEOTIDE SEQUENCE [LARGE SCALE GENOMIC DNA]</scope>
    <source>
        <strain evidence="2 3">ZS60</strain>
    </source>
</reference>
<comment type="caution">
    <text evidence="2">The sequence shown here is derived from an EMBL/GenBank/DDBJ whole genome shotgun (WGS) entry which is preliminary data.</text>
</comment>
<feature type="domain" description="DUF4123" evidence="1">
    <location>
        <begin position="75"/>
        <end position="166"/>
    </location>
</feature>
<organism evidence="2 3">
    <name type="scientific">Montanilutibacter psychrotolerans</name>
    <dbReference type="NCBI Taxonomy" id="1327343"/>
    <lineage>
        <taxon>Bacteria</taxon>
        <taxon>Pseudomonadati</taxon>
        <taxon>Pseudomonadota</taxon>
        <taxon>Gammaproteobacteria</taxon>
        <taxon>Lysobacterales</taxon>
        <taxon>Lysobacteraceae</taxon>
        <taxon>Montanilutibacter</taxon>
    </lineage>
</organism>
<dbReference type="AlphaFoldDB" id="A0A3M8SMD3"/>
<evidence type="ECO:0000313" key="3">
    <source>
        <dbReference type="Proteomes" id="UP000267049"/>
    </source>
</evidence>
<dbReference type="Pfam" id="PF13503">
    <property type="entry name" value="DUF4123"/>
    <property type="match status" value="1"/>
</dbReference>
<proteinExistence type="predicted"/>
<name>A0A3M8SMD3_9GAMM</name>
<evidence type="ECO:0000259" key="1">
    <source>
        <dbReference type="Pfam" id="PF13503"/>
    </source>
</evidence>
<evidence type="ECO:0000313" key="2">
    <source>
        <dbReference type="EMBL" id="RNF82389.1"/>
    </source>
</evidence>